<dbReference type="InterPro" id="IPR008457">
    <property type="entry name" value="Cu-R_CopD_dom"/>
</dbReference>
<gene>
    <name evidence="3" type="ORF">ACFSBX_00445</name>
</gene>
<feature type="transmembrane region" description="Helical" evidence="1">
    <location>
        <begin position="120"/>
        <end position="140"/>
    </location>
</feature>
<evidence type="ECO:0000313" key="3">
    <source>
        <dbReference type="EMBL" id="MFD1597443.1"/>
    </source>
</evidence>
<keyword evidence="1" id="KW-0812">Transmembrane</keyword>
<evidence type="ECO:0000256" key="1">
    <source>
        <dbReference type="SAM" id="Phobius"/>
    </source>
</evidence>
<sequence length="142" mass="14689">MAGALHLLVRLAHVLGMAVLLGGAVAAWQALRIGNRDPRPVLRRYEWLFWGALGVSIATGVGNLGTLGPPGPTTRWGSILTFKLLVVAGVVVLSAVRSLAVGRLGDSGAVRSIARGRLRVLYAATGWALGAIVALAEVLAHG</sequence>
<feature type="transmembrane region" description="Helical" evidence="1">
    <location>
        <begin position="79"/>
        <end position="100"/>
    </location>
</feature>
<keyword evidence="1" id="KW-1133">Transmembrane helix</keyword>
<evidence type="ECO:0000313" key="4">
    <source>
        <dbReference type="Proteomes" id="UP001597085"/>
    </source>
</evidence>
<protein>
    <submittedName>
        <fullName evidence="3">CopD family protein</fullName>
    </submittedName>
</protein>
<dbReference type="EMBL" id="JBHUDK010000002">
    <property type="protein sequence ID" value="MFD1597443.1"/>
    <property type="molecule type" value="Genomic_DNA"/>
</dbReference>
<accession>A0ABD6CHD2</accession>
<keyword evidence="4" id="KW-1185">Reference proteome</keyword>
<dbReference type="AlphaFoldDB" id="A0ABD6CHD2"/>
<feature type="transmembrane region" description="Helical" evidence="1">
    <location>
        <begin position="12"/>
        <end position="31"/>
    </location>
</feature>
<dbReference type="RefSeq" id="WP_256421675.1">
    <property type="nucleotide sequence ID" value="NZ_JANHDI010000008.1"/>
</dbReference>
<evidence type="ECO:0000259" key="2">
    <source>
        <dbReference type="Pfam" id="PF05425"/>
    </source>
</evidence>
<feature type="domain" description="Copper resistance protein D" evidence="2">
    <location>
        <begin position="41"/>
        <end position="139"/>
    </location>
</feature>
<dbReference type="Pfam" id="PF05425">
    <property type="entry name" value="CopD"/>
    <property type="match status" value="1"/>
</dbReference>
<organism evidence="3 4">
    <name type="scientific">Halobellus rarus</name>
    <dbReference type="NCBI Taxonomy" id="1126237"/>
    <lineage>
        <taxon>Archaea</taxon>
        <taxon>Methanobacteriati</taxon>
        <taxon>Methanobacteriota</taxon>
        <taxon>Stenosarchaea group</taxon>
        <taxon>Halobacteria</taxon>
        <taxon>Halobacteriales</taxon>
        <taxon>Haloferacaceae</taxon>
        <taxon>Halobellus</taxon>
    </lineage>
</organism>
<keyword evidence="1" id="KW-0472">Membrane</keyword>
<name>A0ABD6CHD2_9EURY</name>
<feature type="transmembrane region" description="Helical" evidence="1">
    <location>
        <begin position="47"/>
        <end position="67"/>
    </location>
</feature>
<comment type="caution">
    <text evidence="3">The sequence shown here is derived from an EMBL/GenBank/DDBJ whole genome shotgun (WGS) entry which is preliminary data.</text>
</comment>
<proteinExistence type="predicted"/>
<dbReference type="Proteomes" id="UP001597085">
    <property type="component" value="Unassembled WGS sequence"/>
</dbReference>
<reference evidence="3 4" key="1">
    <citation type="journal article" date="2019" name="Int. J. Syst. Evol. Microbiol.">
        <title>The Global Catalogue of Microorganisms (GCM) 10K type strain sequencing project: providing services to taxonomists for standard genome sequencing and annotation.</title>
        <authorList>
            <consortium name="The Broad Institute Genomics Platform"/>
            <consortium name="The Broad Institute Genome Sequencing Center for Infectious Disease"/>
            <person name="Wu L."/>
            <person name="Ma J."/>
        </authorList>
    </citation>
    <scope>NUCLEOTIDE SEQUENCE [LARGE SCALE GENOMIC DNA]</scope>
    <source>
        <strain evidence="3 4">CGMCC 1.12121</strain>
    </source>
</reference>